<comment type="caution">
    <text evidence="2">The sequence shown here is derived from an EMBL/GenBank/DDBJ whole genome shotgun (WGS) entry which is preliminary data.</text>
</comment>
<proteinExistence type="predicted"/>
<protein>
    <submittedName>
        <fullName evidence="2">Uncharacterized protein</fullName>
    </submittedName>
</protein>
<sequence length="173" mass="16363">MGPPRRPDLSGSVAPPCAGPGPVTAPGGSADLAAGRPPAPQPPQGAAMAGLNPALASFLGLRMPARLGSFAVAKDNAEAGACAEAASAAAPGASSGGGFGPGVGAEPPVARAKPCSACGSAPRQAAVLHSASEGRPAGACYCLYGGCSAAFVLGAPCPVCGEPGERVMKVYGA</sequence>
<feature type="region of interest" description="Disordered" evidence="1">
    <location>
        <begin position="1"/>
        <end position="48"/>
    </location>
</feature>
<dbReference type="AlphaFoldDB" id="A0A835YJI9"/>
<evidence type="ECO:0000313" key="3">
    <source>
        <dbReference type="Proteomes" id="UP000612055"/>
    </source>
</evidence>
<accession>A0A835YJI9</accession>
<evidence type="ECO:0000256" key="1">
    <source>
        <dbReference type="SAM" id="MobiDB-lite"/>
    </source>
</evidence>
<dbReference type="EMBL" id="JAEHOE010000008">
    <property type="protein sequence ID" value="KAG2498829.1"/>
    <property type="molecule type" value="Genomic_DNA"/>
</dbReference>
<evidence type="ECO:0000313" key="2">
    <source>
        <dbReference type="EMBL" id="KAG2498829.1"/>
    </source>
</evidence>
<gene>
    <name evidence="2" type="ORF">HYH03_003022</name>
</gene>
<organism evidence="2 3">
    <name type="scientific">Edaphochlamys debaryana</name>
    <dbReference type="NCBI Taxonomy" id="47281"/>
    <lineage>
        <taxon>Eukaryota</taxon>
        <taxon>Viridiplantae</taxon>
        <taxon>Chlorophyta</taxon>
        <taxon>core chlorophytes</taxon>
        <taxon>Chlorophyceae</taxon>
        <taxon>CS clade</taxon>
        <taxon>Chlamydomonadales</taxon>
        <taxon>Chlamydomonadales incertae sedis</taxon>
        <taxon>Edaphochlamys</taxon>
    </lineage>
</organism>
<keyword evidence="3" id="KW-1185">Reference proteome</keyword>
<dbReference type="Proteomes" id="UP000612055">
    <property type="component" value="Unassembled WGS sequence"/>
</dbReference>
<reference evidence="2" key="1">
    <citation type="journal article" date="2020" name="bioRxiv">
        <title>Comparative genomics of Chlamydomonas.</title>
        <authorList>
            <person name="Craig R.J."/>
            <person name="Hasan A.R."/>
            <person name="Ness R.W."/>
            <person name="Keightley P.D."/>
        </authorList>
    </citation>
    <scope>NUCLEOTIDE SEQUENCE</scope>
    <source>
        <strain evidence="2">CCAP 11/70</strain>
    </source>
</reference>
<name>A0A835YJI9_9CHLO</name>